<dbReference type="AlphaFoldDB" id="A0A2N9YE02"/>
<dbReference type="NCBIfam" id="NF000927">
    <property type="entry name" value="PRK00092.1-1"/>
    <property type="match status" value="1"/>
</dbReference>
<evidence type="ECO:0000256" key="2">
    <source>
        <dbReference type="ARBA" id="ARBA00022517"/>
    </source>
</evidence>
<organism evidence="6 7">
    <name type="scientific">Beggiatoa leptomitoformis</name>
    <dbReference type="NCBI Taxonomy" id="288004"/>
    <lineage>
        <taxon>Bacteria</taxon>
        <taxon>Pseudomonadati</taxon>
        <taxon>Pseudomonadota</taxon>
        <taxon>Gammaproteobacteria</taxon>
        <taxon>Thiotrichales</taxon>
        <taxon>Thiotrichaceae</taxon>
        <taxon>Beggiatoa</taxon>
    </lineage>
</organism>
<feature type="domain" description="Ribosome maturation factor RimP N-terminal" evidence="4">
    <location>
        <begin position="10"/>
        <end position="83"/>
    </location>
</feature>
<dbReference type="SUPFAM" id="SSF74942">
    <property type="entry name" value="YhbC-like, C-terminal domain"/>
    <property type="match status" value="1"/>
</dbReference>
<keyword evidence="7" id="KW-1185">Reference proteome</keyword>
<dbReference type="Proteomes" id="UP000234271">
    <property type="component" value="Chromosome"/>
</dbReference>
<reference evidence="7" key="1">
    <citation type="submission" date="2016-12" db="EMBL/GenBank/DDBJ databases">
        <title>Complete Genome Sequence of Beggiatoa leptomitiformis D-401.</title>
        <authorList>
            <person name="Fomenkov A."/>
            <person name="Vincze T."/>
            <person name="Grabovich M."/>
            <person name="Anton B.P."/>
            <person name="Dubinina G."/>
            <person name="Orlova M."/>
            <person name="Belousova E."/>
            <person name="Roberts R.J."/>
        </authorList>
    </citation>
    <scope>NUCLEOTIDE SEQUENCE [LARGE SCALE GENOMIC DNA]</scope>
    <source>
        <strain evidence="7">D-401</strain>
    </source>
</reference>
<dbReference type="InterPro" id="IPR028989">
    <property type="entry name" value="RimP_N"/>
</dbReference>
<dbReference type="PANTHER" id="PTHR33867:SF1">
    <property type="entry name" value="RIBOSOME MATURATION FACTOR RIMP"/>
    <property type="match status" value="1"/>
</dbReference>
<name>A0A2N9YE02_9GAMM</name>
<dbReference type="InterPro" id="IPR035956">
    <property type="entry name" value="RimP_N_sf"/>
</dbReference>
<evidence type="ECO:0000259" key="5">
    <source>
        <dbReference type="Pfam" id="PF17384"/>
    </source>
</evidence>
<comment type="function">
    <text evidence="3">Required for maturation of 30S ribosomal subunits.</text>
</comment>
<dbReference type="InterPro" id="IPR003728">
    <property type="entry name" value="Ribosome_maturation_RimP"/>
</dbReference>
<comment type="subcellular location">
    <subcellularLocation>
        <location evidence="3">Cytoplasm</location>
    </subcellularLocation>
</comment>
<dbReference type="CDD" id="cd01734">
    <property type="entry name" value="YlxS_C"/>
    <property type="match status" value="1"/>
</dbReference>
<dbReference type="EMBL" id="CP018889">
    <property type="protein sequence ID" value="AUI68605.2"/>
    <property type="molecule type" value="Genomic_DNA"/>
</dbReference>
<keyword evidence="2 3" id="KW-0690">Ribosome biogenesis</keyword>
<dbReference type="InterPro" id="IPR028998">
    <property type="entry name" value="RimP_C"/>
</dbReference>
<proteinExistence type="inferred from homology"/>
<dbReference type="InterPro" id="IPR036847">
    <property type="entry name" value="RimP_C_sf"/>
</dbReference>
<dbReference type="FunFam" id="3.30.300.70:FF:000001">
    <property type="entry name" value="Ribosome maturation factor RimP"/>
    <property type="match status" value="1"/>
</dbReference>
<feature type="domain" description="Ribosome maturation factor RimP C-terminal" evidence="5">
    <location>
        <begin position="86"/>
        <end position="150"/>
    </location>
</feature>
<dbReference type="GO" id="GO:0005829">
    <property type="term" value="C:cytosol"/>
    <property type="evidence" value="ECO:0007669"/>
    <property type="project" value="TreeGrafter"/>
</dbReference>
<dbReference type="GO" id="GO:0000028">
    <property type="term" value="P:ribosomal small subunit assembly"/>
    <property type="evidence" value="ECO:0007669"/>
    <property type="project" value="TreeGrafter"/>
</dbReference>
<evidence type="ECO:0000313" key="6">
    <source>
        <dbReference type="EMBL" id="AUI68605.2"/>
    </source>
</evidence>
<dbReference type="Gene3D" id="3.30.300.70">
    <property type="entry name" value="RimP-like superfamily, N-terminal"/>
    <property type="match status" value="1"/>
</dbReference>
<dbReference type="Pfam" id="PF17384">
    <property type="entry name" value="DUF150_C"/>
    <property type="match status" value="1"/>
</dbReference>
<keyword evidence="1 3" id="KW-0963">Cytoplasm</keyword>
<comment type="similarity">
    <text evidence="3">Belongs to the RimP family.</text>
</comment>
<evidence type="ECO:0000259" key="4">
    <source>
        <dbReference type="Pfam" id="PF02576"/>
    </source>
</evidence>
<dbReference type="OrthoDB" id="9805006at2"/>
<evidence type="ECO:0000256" key="1">
    <source>
        <dbReference type="ARBA" id="ARBA00022490"/>
    </source>
</evidence>
<dbReference type="HAMAP" id="MF_01077">
    <property type="entry name" value="RimP"/>
    <property type="match status" value="1"/>
</dbReference>
<dbReference type="Gene3D" id="2.30.30.180">
    <property type="entry name" value="Ribosome maturation factor RimP, C-terminal domain"/>
    <property type="match status" value="1"/>
</dbReference>
<dbReference type="PANTHER" id="PTHR33867">
    <property type="entry name" value="RIBOSOME MATURATION FACTOR RIMP"/>
    <property type="match status" value="1"/>
</dbReference>
<evidence type="ECO:0000256" key="3">
    <source>
        <dbReference type="HAMAP-Rule" id="MF_01077"/>
    </source>
</evidence>
<dbReference type="STRING" id="288004.AL038_16515"/>
<dbReference type="Pfam" id="PF02576">
    <property type="entry name" value="RimP_N"/>
    <property type="match status" value="1"/>
</dbReference>
<protein>
    <recommendedName>
        <fullName evidence="3">Ribosome maturation factor RimP</fullName>
    </recommendedName>
</protein>
<gene>
    <name evidence="3 6" type="primary">rimP</name>
    <name evidence="6" type="ORF">BLE401_07730</name>
</gene>
<evidence type="ECO:0000313" key="7">
    <source>
        <dbReference type="Proteomes" id="UP000234271"/>
    </source>
</evidence>
<dbReference type="GO" id="GO:0006412">
    <property type="term" value="P:translation"/>
    <property type="evidence" value="ECO:0007669"/>
    <property type="project" value="TreeGrafter"/>
</dbReference>
<sequence>MMFDTKLQSLLEPTVTALGYELVGIDRLSQGLRGILLRVYIDSPTGITLDDCERVSRQVSGVLDVEDPIKSHYTLEISSPGLDRPLFMLEQFSRFIGRQVNIRLNKPLGTRRNFAGLLQGVQDQHILLVVEGTEYSLPYEQIDKARLVPEELDFAKH</sequence>
<accession>A0A2N9YE02</accession>
<dbReference type="SUPFAM" id="SSF75420">
    <property type="entry name" value="YhbC-like, N-terminal domain"/>
    <property type="match status" value="1"/>
</dbReference>